<protein>
    <submittedName>
        <fullName evidence="1">Uncharacterized protein</fullName>
    </submittedName>
</protein>
<organism evidence="1 2">
    <name type="scientific">Flavobacterium stagni</name>
    <dbReference type="NCBI Taxonomy" id="2506421"/>
    <lineage>
        <taxon>Bacteria</taxon>
        <taxon>Pseudomonadati</taxon>
        <taxon>Bacteroidota</taxon>
        <taxon>Flavobacteriia</taxon>
        <taxon>Flavobacteriales</taxon>
        <taxon>Flavobacteriaceae</taxon>
        <taxon>Flavobacterium</taxon>
    </lineage>
</organism>
<comment type="caution">
    <text evidence="1">The sequence shown here is derived from an EMBL/GenBank/DDBJ whole genome shotgun (WGS) entry which is preliminary data.</text>
</comment>
<keyword evidence="2" id="KW-1185">Reference proteome</keyword>
<evidence type="ECO:0000313" key="1">
    <source>
        <dbReference type="EMBL" id="RXR20183.1"/>
    </source>
</evidence>
<accession>A0A4Q1K336</accession>
<dbReference type="Proteomes" id="UP000289857">
    <property type="component" value="Unassembled WGS sequence"/>
</dbReference>
<reference evidence="2" key="1">
    <citation type="submission" date="2019-01" db="EMBL/GenBank/DDBJ databases">
        <title>Cytophagaceae bacterium strain CAR-16.</title>
        <authorList>
            <person name="Chen W.-M."/>
        </authorList>
    </citation>
    <scope>NUCLEOTIDE SEQUENCE [LARGE SCALE GENOMIC DNA]</scope>
    <source>
        <strain evidence="2">WWJ-16</strain>
    </source>
</reference>
<sequence>MLRICIYPKDVVILTGKSERYGREIISRIKKAEMKEKRQPVTVEEFCNYMRLDSQQVLRLLNDRR</sequence>
<dbReference type="EMBL" id="SBKN01000010">
    <property type="protein sequence ID" value="RXR20183.1"/>
    <property type="molecule type" value="Genomic_DNA"/>
</dbReference>
<dbReference type="AlphaFoldDB" id="A0A4Q1K336"/>
<proteinExistence type="predicted"/>
<dbReference type="OrthoDB" id="711499at2"/>
<evidence type="ECO:0000313" key="2">
    <source>
        <dbReference type="Proteomes" id="UP000289857"/>
    </source>
</evidence>
<gene>
    <name evidence="1" type="ORF">EQG61_13110</name>
</gene>
<name>A0A4Q1K336_9FLAO</name>